<comment type="caution">
    <text evidence="2">The sequence shown here is derived from an EMBL/GenBank/DDBJ whole genome shotgun (WGS) entry which is preliminary data.</text>
</comment>
<accession>A0A246FEX8</accession>
<evidence type="ECO:0008006" key="4">
    <source>
        <dbReference type="Google" id="ProtNLM"/>
    </source>
</evidence>
<dbReference type="EMBL" id="NJBA01000001">
    <property type="protein sequence ID" value="OWP52874.1"/>
    <property type="molecule type" value="Genomic_DNA"/>
</dbReference>
<proteinExistence type="predicted"/>
<name>A0A246FEX8_PSENT</name>
<dbReference type="AlphaFoldDB" id="A0A246FEX8"/>
<feature type="transmembrane region" description="Helical" evidence="1">
    <location>
        <begin position="45"/>
        <end position="66"/>
    </location>
</feature>
<evidence type="ECO:0000256" key="1">
    <source>
        <dbReference type="SAM" id="Phobius"/>
    </source>
</evidence>
<keyword evidence="1" id="KW-0812">Transmembrane</keyword>
<sequence length="155" mass="17122">MAQAIAAYLHYLSIFILFALLVLEHQLFRLPLDLSRARSLVIVDLAYGACAGVVLLTGAARVVWFAKGADYYLHNSLFHAKIGLFVLVALLSILPTMTFLNWRNELKAGRVPVPSERQAKLVIMTIRVELLALMILPLLASLMARGFGMIGRTTA</sequence>
<evidence type="ECO:0000313" key="3">
    <source>
        <dbReference type="Proteomes" id="UP000198145"/>
    </source>
</evidence>
<evidence type="ECO:0000313" key="2">
    <source>
        <dbReference type="EMBL" id="OWP52874.1"/>
    </source>
</evidence>
<feature type="transmembrane region" description="Helical" evidence="1">
    <location>
        <begin position="121"/>
        <end position="144"/>
    </location>
</feature>
<organism evidence="2 3">
    <name type="scientific">Pseudomonas nitroreducens</name>
    <dbReference type="NCBI Taxonomy" id="46680"/>
    <lineage>
        <taxon>Bacteria</taxon>
        <taxon>Pseudomonadati</taxon>
        <taxon>Pseudomonadota</taxon>
        <taxon>Gammaproteobacteria</taxon>
        <taxon>Pseudomonadales</taxon>
        <taxon>Pseudomonadaceae</taxon>
        <taxon>Pseudomonas</taxon>
    </lineage>
</organism>
<keyword evidence="1" id="KW-0472">Membrane</keyword>
<dbReference type="Pfam" id="PF09980">
    <property type="entry name" value="DUF2214"/>
    <property type="match status" value="1"/>
</dbReference>
<keyword evidence="1" id="KW-1133">Transmembrane helix</keyword>
<feature type="transmembrane region" description="Helical" evidence="1">
    <location>
        <begin position="6"/>
        <end position="24"/>
    </location>
</feature>
<dbReference type="STRING" id="46680.GCA_000807755_04916"/>
<gene>
    <name evidence="2" type="ORF">CEG18_03255</name>
</gene>
<protein>
    <recommendedName>
        <fullName evidence="4">DUF2214 family protein</fullName>
    </recommendedName>
</protein>
<reference evidence="2 3" key="1">
    <citation type="submission" date="2017-06" db="EMBL/GenBank/DDBJ databases">
        <title>Draft genome of Pseudomonas nitroreducens DF05.</title>
        <authorList>
            <person name="Iyer R."/>
        </authorList>
    </citation>
    <scope>NUCLEOTIDE SEQUENCE [LARGE SCALE GENOMIC DNA]</scope>
    <source>
        <strain evidence="2 3">DF05</strain>
    </source>
</reference>
<feature type="transmembrane region" description="Helical" evidence="1">
    <location>
        <begin position="78"/>
        <end position="100"/>
    </location>
</feature>
<dbReference type="Proteomes" id="UP000198145">
    <property type="component" value="Unassembled WGS sequence"/>
</dbReference>
<dbReference type="InterPro" id="IPR018706">
    <property type="entry name" value="DUF2214_membrane"/>
</dbReference>
<dbReference type="RefSeq" id="WP_088416262.1">
    <property type="nucleotide sequence ID" value="NZ_NJBA01000001.1"/>
</dbReference>
<dbReference type="eggNOG" id="COG3556">
    <property type="taxonomic scope" value="Bacteria"/>
</dbReference>